<name>A0ABM8BAN8_9BIFI</name>
<dbReference type="Proteomes" id="UP001321766">
    <property type="component" value="Chromosome"/>
</dbReference>
<evidence type="ECO:0000256" key="1">
    <source>
        <dbReference type="ARBA" id="ARBA00022676"/>
    </source>
</evidence>
<accession>A0ABM8BAN8</accession>
<sequence>MDKALRVLVLITKMDRGGAETFVMNYLRNFDRSKVQYDFLVNRQEPGDYEDEIQDLGGRIFRMCPMYPQYFSQYKREFRQFLVEHPEYTIIHSNLEERSYFPLRVAADMHVPVRIAHAHSARHDFDIKTPFREYFRHRIGPYPTDKFACSRQAGVWLYGGKGVEAKNFKVVRNAIDLKKYSFNRAIRDKYRAKLGLQNKLVIGNVGRLSKEKNHLFLLQTFQQIHQRNPNSALLLVGGGPLQESLARKVHELGLSDSVHFTGSVPDVWSYLQAMDVFVFPSSFEGLGMSVIEAQAAGLPCIVSDRVPHEVQMTENVEFFSLKDSVSRWSREAMQLSTFRRKDEVSAVRAHGYDIATEAKKLQNFYLQAAMR</sequence>
<dbReference type="Gene3D" id="3.40.50.2000">
    <property type="entry name" value="Glycogen Phosphorylase B"/>
    <property type="match status" value="2"/>
</dbReference>
<dbReference type="InterPro" id="IPR050194">
    <property type="entry name" value="Glycosyltransferase_grp1"/>
</dbReference>
<feature type="domain" description="Glycosyltransferase subfamily 4-like N-terminal" evidence="4">
    <location>
        <begin position="17"/>
        <end position="178"/>
    </location>
</feature>
<evidence type="ECO:0000256" key="2">
    <source>
        <dbReference type="ARBA" id="ARBA00022679"/>
    </source>
</evidence>
<keyword evidence="1" id="KW-0328">Glycosyltransferase</keyword>
<dbReference type="Pfam" id="PF00534">
    <property type="entry name" value="Glycos_transf_1"/>
    <property type="match status" value="1"/>
</dbReference>
<dbReference type="CDD" id="cd03812">
    <property type="entry name" value="GT4_CapH-like"/>
    <property type="match status" value="1"/>
</dbReference>
<dbReference type="PANTHER" id="PTHR45947:SF3">
    <property type="entry name" value="SULFOQUINOVOSYL TRANSFERASE SQD2"/>
    <property type="match status" value="1"/>
</dbReference>
<proteinExistence type="predicted"/>
<keyword evidence="6" id="KW-1185">Reference proteome</keyword>
<dbReference type="InterPro" id="IPR001296">
    <property type="entry name" value="Glyco_trans_1"/>
</dbReference>
<evidence type="ECO:0000313" key="5">
    <source>
        <dbReference type="EMBL" id="BDR53861.1"/>
    </source>
</evidence>
<dbReference type="PANTHER" id="PTHR45947">
    <property type="entry name" value="SULFOQUINOVOSYL TRANSFERASE SQD2"/>
    <property type="match status" value="1"/>
</dbReference>
<organism evidence="5 6">
    <name type="scientific">Bombiscardovia nodaiensis</name>
    <dbReference type="NCBI Taxonomy" id="2932181"/>
    <lineage>
        <taxon>Bacteria</taxon>
        <taxon>Bacillati</taxon>
        <taxon>Actinomycetota</taxon>
        <taxon>Actinomycetes</taxon>
        <taxon>Bifidobacteriales</taxon>
        <taxon>Bifidobacteriaceae</taxon>
        <taxon>Bombiscardovia</taxon>
    </lineage>
</organism>
<feature type="domain" description="Glycosyl transferase family 1" evidence="3">
    <location>
        <begin position="187"/>
        <end position="311"/>
    </location>
</feature>
<reference evidence="5 6" key="1">
    <citation type="journal article" date="2023" name="Microbiol. Spectr.">
        <title>Symbiosis of Carpenter Bees with Uncharacterized Lactic Acid Bacteria Showing NAD Auxotrophy.</title>
        <authorList>
            <person name="Kawasaki S."/>
            <person name="Ozawa K."/>
            <person name="Mori T."/>
            <person name="Yamamoto A."/>
            <person name="Ito M."/>
            <person name="Ohkuma M."/>
            <person name="Sakamoto M."/>
            <person name="Matsutani M."/>
        </authorList>
    </citation>
    <scope>NUCLEOTIDE SEQUENCE [LARGE SCALE GENOMIC DNA]</scope>
    <source>
        <strain evidence="5 6">Kim37-2</strain>
    </source>
</reference>
<dbReference type="SUPFAM" id="SSF53756">
    <property type="entry name" value="UDP-Glycosyltransferase/glycogen phosphorylase"/>
    <property type="match status" value="1"/>
</dbReference>
<keyword evidence="2" id="KW-0808">Transferase</keyword>
<gene>
    <name evidence="5" type="primary">epsF</name>
    <name evidence="5" type="ORF">KIM372_17680</name>
</gene>
<dbReference type="InterPro" id="IPR028098">
    <property type="entry name" value="Glyco_trans_4-like_N"/>
</dbReference>
<evidence type="ECO:0000313" key="6">
    <source>
        <dbReference type="Proteomes" id="UP001321766"/>
    </source>
</evidence>
<dbReference type="EMBL" id="AP026798">
    <property type="protein sequence ID" value="BDR53861.1"/>
    <property type="molecule type" value="Genomic_DNA"/>
</dbReference>
<evidence type="ECO:0000259" key="4">
    <source>
        <dbReference type="Pfam" id="PF13439"/>
    </source>
</evidence>
<evidence type="ECO:0000259" key="3">
    <source>
        <dbReference type="Pfam" id="PF00534"/>
    </source>
</evidence>
<protein>
    <submittedName>
        <fullName evidence="5">Glycosyltransferase EpsF</fullName>
    </submittedName>
</protein>
<dbReference type="Pfam" id="PF13439">
    <property type="entry name" value="Glyco_transf_4"/>
    <property type="match status" value="1"/>
</dbReference>